<keyword evidence="3 6" id="KW-0812">Transmembrane</keyword>
<evidence type="ECO:0000256" key="1">
    <source>
        <dbReference type="ARBA" id="ARBA00004141"/>
    </source>
</evidence>
<dbReference type="Pfam" id="PF03073">
    <property type="entry name" value="TspO_MBR"/>
    <property type="match status" value="1"/>
</dbReference>
<comment type="caution">
    <text evidence="7">The sequence shown here is derived from an EMBL/GenBank/DDBJ whole genome shotgun (WGS) entry which is preliminary data.</text>
</comment>
<gene>
    <name evidence="7" type="ORF">WJX73_010296</name>
</gene>
<dbReference type="PANTHER" id="PTHR10057">
    <property type="entry name" value="PERIPHERAL-TYPE BENZODIAZEPINE RECEPTOR"/>
    <property type="match status" value="1"/>
</dbReference>
<proteinExistence type="inferred from homology"/>
<accession>A0AAW1NRL2</accession>
<keyword evidence="8" id="KW-1185">Reference proteome</keyword>
<dbReference type="AlphaFoldDB" id="A0AAW1NRL2"/>
<dbReference type="FunFam" id="1.20.1260.100:FF:000001">
    <property type="entry name" value="translocator protein 2"/>
    <property type="match status" value="1"/>
</dbReference>
<evidence type="ECO:0000256" key="4">
    <source>
        <dbReference type="ARBA" id="ARBA00022989"/>
    </source>
</evidence>
<protein>
    <recommendedName>
        <fullName evidence="9">Translocator protein</fullName>
    </recommendedName>
</protein>
<evidence type="ECO:0000256" key="3">
    <source>
        <dbReference type="ARBA" id="ARBA00022692"/>
    </source>
</evidence>
<comment type="subcellular location">
    <subcellularLocation>
        <location evidence="1">Membrane</location>
        <topology evidence="1">Multi-pass membrane protein</topology>
    </subcellularLocation>
</comment>
<comment type="similarity">
    <text evidence="2">Belongs to the TspO/BZRP family.</text>
</comment>
<organism evidence="7 8">
    <name type="scientific">Symbiochloris irregularis</name>
    <dbReference type="NCBI Taxonomy" id="706552"/>
    <lineage>
        <taxon>Eukaryota</taxon>
        <taxon>Viridiplantae</taxon>
        <taxon>Chlorophyta</taxon>
        <taxon>core chlorophytes</taxon>
        <taxon>Trebouxiophyceae</taxon>
        <taxon>Trebouxiales</taxon>
        <taxon>Trebouxiaceae</taxon>
        <taxon>Symbiochloris</taxon>
    </lineage>
</organism>
<evidence type="ECO:0000313" key="8">
    <source>
        <dbReference type="Proteomes" id="UP001465755"/>
    </source>
</evidence>
<dbReference type="InterPro" id="IPR004307">
    <property type="entry name" value="TspO_MBR"/>
</dbReference>
<evidence type="ECO:0000256" key="2">
    <source>
        <dbReference type="ARBA" id="ARBA00007524"/>
    </source>
</evidence>
<dbReference type="EMBL" id="JALJOQ010000215">
    <property type="protein sequence ID" value="KAK9789046.1"/>
    <property type="molecule type" value="Genomic_DNA"/>
</dbReference>
<keyword evidence="5 6" id="KW-0472">Membrane</keyword>
<dbReference type="Gene3D" id="1.20.1260.100">
    <property type="entry name" value="TspO/MBR protein"/>
    <property type="match status" value="1"/>
</dbReference>
<dbReference type="PANTHER" id="PTHR10057:SF0">
    <property type="entry name" value="TRANSLOCATOR PROTEIN"/>
    <property type="match status" value="1"/>
</dbReference>
<keyword evidence="4 6" id="KW-1133">Transmembrane helix</keyword>
<evidence type="ECO:0000256" key="6">
    <source>
        <dbReference type="SAM" id="Phobius"/>
    </source>
</evidence>
<dbReference type="PIRSF" id="PIRSF005859">
    <property type="entry name" value="PBR"/>
    <property type="match status" value="1"/>
</dbReference>
<evidence type="ECO:0008006" key="9">
    <source>
        <dbReference type="Google" id="ProtNLM"/>
    </source>
</evidence>
<dbReference type="GO" id="GO:0033013">
    <property type="term" value="P:tetrapyrrole metabolic process"/>
    <property type="evidence" value="ECO:0007669"/>
    <property type="project" value="UniProtKB-ARBA"/>
</dbReference>
<sequence length="165" mass="18132">MGFPWSLAVAIGVPELLGSLVGQSTRENLLNWFATLKKPSWEPPGPLFGIAWTILYGVMGYASWRVWLVGGWQANQVALSLYVLQLALNLCWPLVFFNAKKLKEALALNLVVLATAALTASKFYKVDPLAGKLMLPYVAWLAFANALNYAVWQLNPQVLTPAVAL</sequence>
<evidence type="ECO:0000256" key="5">
    <source>
        <dbReference type="ARBA" id="ARBA00023136"/>
    </source>
</evidence>
<reference evidence="7 8" key="1">
    <citation type="journal article" date="2024" name="Nat. Commun.">
        <title>Phylogenomics reveals the evolutionary origins of lichenization in chlorophyte algae.</title>
        <authorList>
            <person name="Puginier C."/>
            <person name="Libourel C."/>
            <person name="Otte J."/>
            <person name="Skaloud P."/>
            <person name="Haon M."/>
            <person name="Grisel S."/>
            <person name="Petersen M."/>
            <person name="Berrin J.G."/>
            <person name="Delaux P.M."/>
            <person name="Dal Grande F."/>
            <person name="Keller J."/>
        </authorList>
    </citation>
    <scope>NUCLEOTIDE SEQUENCE [LARGE SCALE GENOMIC DNA]</scope>
    <source>
        <strain evidence="7 8">SAG 2036</strain>
    </source>
</reference>
<name>A0AAW1NRL2_9CHLO</name>
<dbReference type="Proteomes" id="UP001465755">
    <property type="component" value="Unassembled WGS sequence"/>
</dbReference>
<dbReference type="InterPro" id="IPR038330">
    <property type="entry name" value="TspO/MBR-related_sf"/>
</dbReference>
<dbReference type="GO" id="GO:0016020">
    <property type="term" value="C:membrane"/>
    <property type="evidence" value="ECO:0007669"/>
    <property type="project" value="UniProtKB-SubCell"/>
</dbReference>
<evidence type="ECO:0000313" key="7">
    <source>
        <dbReference type="EMBL" id="KAK9789046.1"/>
    </source>
</evidence>
<dbReference type="CDD" id="cd15904">
    <property type="entry name" value="TSPO_MBR"/>
    <property type="match status" value="1"/>
</dbReference>
<feature type="transmembrane region" description="Helical" evidence="6">
    <location>
        <begin position="79"/>
        <end position="99"/>
    </location>
</feature>
<feature type="transmembrane region" description="Helical" evidence="6">
    <location>
        <begin position="133"/>
        <end position="152"/>
    </location>
</feature>
<feature type="transmembrane region" description="Helical" evidence="6">
    <location>
        <begin position="46"/>
        <end position="67"/>
    </location>
</feature>